<dbReference type="Gene3D" id="1.10.357.10">
    <property type="entry name" value="Tetracycline Repressor, domain 2"/>
    <property type="match status" value="1"/>
</dbReference>
<dbReference type="AlphaFoldDB" id="Q089H6"/>
<gene>
    <name evidence="4" type="ordered locus">Sfri_0226</name>
</gene>
<feature type="DNA-binding region" description="H-T-H motif" evidence="2">
    <location>
        <begin position="26"/>
        <end position="45"/>
    </location>
</feature>
<dbReference type="SMR" id="Q089H6"/>
<evidence type="ECO:0000259" key="3">
    <source>
        <dbReference type="PROSITE" id="PS50977"/>
    </source>
</evidence>
<keyword evidence="1 2" id="KW-0238">DNA-binding</keyword>
<dbReference type="eggNOG" id="COG1309">
    <property type="taxonomic scope" value="Bacteria"/>
</dbReference>
<evidence type="ECO:0000313" key="5">
    <source>
        <dbReference type="Proteomes" id="UP000000684"/>
    </source>
</evidence>
<dbReference type="KEGG" id="sfr:Sfri_0226"/>
<evidence type="ECO:0000256" key="2">
    <source>
        <dbReference type="PROSITE-ProRule" id="PRU00335"/>
    </source>
</evidence>
<dbReference type="SUPFAM" id="SSF46689">
    <property type="entry name" value="Homeodomain-like"/>
    <property type="match status" value="1"/>
</dbReference>
<dbReference type="Proteomes" id="UP000000684">
    <property type="component" value="Chromosome"/>
</dbReference>
<name>Q089H6_SHEFN</name>
<dbReference type="GO" id="GO:0003677">
    <property type="term" value="F:DNA binding"/>
    <property type="evidence" value="ECO:0007669"/>
    <property type="project" value="UniProtKB-UniRule"/>
</dbReference>
<protein>
    <submittedName>
        <fullName evidence="4">Transcriptional regulator, TetR family protein</fullName>
    </submittedName>
</protein>
<evidence type="ECO:0000313" key="4">
    <source>
        <dbReference type="EMBL" id="ABI70089.1"/>
    </source>
</evidence>
<dbReference type="PROSITE" id="PS50977">
    <property type="entry name" value="HTH_TETR_2"/>
    <property type="match status" value="1"/>
</dbReference>
<dbReference type="EMBL" id="CP000447">
    <property type="protein sequence ID" value="ABI70089.1"/>
    <property type="molecule type" value="Genomic_DNA"/>
</dbReference>
<evidence type="ECO:0000256" key="1">
    <source>
        <dbReference type="ARBA" id="ARBA00023125"/>
    </source>
</evidence>
<accession>Q089H6</accession>
<feature type="domain" description="HTH tetR-type" evidence="3">
    <location>
        <begin position="3"/>
        <end position="63"/>
    </location>
</feature>
<reference evidence="4 5" key="1">
    <citation type="submission" date="2006-08" db="EMBL/GenBank/DDBJ databases">
        <title>Complete sequence of Shewanella frigidimarina NCIMB 400.</title>
        <authorList>
            <consortium name="US DOE Joint Genome Institute"/>
            <person name="Copeland A."/>
            <person name="Lucas S."/>
            <person name="Lapidus A."/>
            <person name="Barry K."/>
            <person name="Detter J.C."/>
            <person name="Glavina del Rio T."/>
            <person name="Hammon N."/>
            <person name="Israni S."/>
            <person name="Dalin E."/>
            <person name="Tice H."/>
            <person name="Pitluck S."/>
            <person name="Fredrickson J.K."/>
            <person name="Kolker E."/>
            <person name="McCuel L.A."/>
            <person name="DiChristina T."/>
            <person name="Nealson K.H."/>
            <person name="Newman D."/>
            <person name="Tiedje J.M."/>
            <person name="Zhou J."/>
            <person name="Romine M.F."/>
            <person name="Culley D.E."/>
            <person name="Serres M."/>
            <person name="Chertkov O."/>
            <person name="Brettin T."/>
            <person name="Bruce D."/>
            <person name="Han C."/>
            <person name="Tapia R."/>
            <person name="Gilna P."/>
            <person name="Schmutz J."/>
            <person name="Larimer F."/>
            <person name="Land M."/>
            <person name="Hauser L."/>
            <person name="Kyrpides N."/>
            <person name="Mikhailova N."/>
            <person name="Richardson P."/>
        </authorList>
    </citation>
    <scope>NUCLEOTIDE SEQUENCE [LARGE SCALE GENOMIC DNA]</scope>
    <source>
        <strain evidence="4 5">NCIMB 400</strain>
    </source>
</reference>
<dbReference type="InterPro" id="IPR009057">
    <property type="entry name" value="Homeodomain-like_sf"/>
</dbReference>
<dbReference type="InterPro" id="IPR001647">
    <property type="entry name" value="HTH_TetR"/>
</dbReference>
<sequence>MVVMLKHQIAASLEQAFSTHGFAEPNVAQLKAACNVSLRTLYKHYPSKEAMIVAALEYRHQRYLDFLLNDNPHKGIESVIHIFQMLELWMTESAPHGCLSMNAIAAFPDNALISKAVKEHKAEVRHMLGQQSNRDDLATALFILHEGVSSAWPVLGTEAVISAQKTLLQFFKQEQ</sequence>
<organism evidence="4 5">
    <name type="scientific">Shewanella frigidimarina (strain NCIMB 400)</name>
    <dbReference type="NCBI Taxonomy" id="318167"/>
    <lineage>
        <taxon>Bacteria</taxon>
        <taxon>Pseudomonadati</taxon>
        <taxon>Pseudomonadota</taxon>
        <taxon>Gammaproteobacteria</taxon>
        <taxon>Alteromonadales</taxon>
        <taxon>Shewanellaceae</taxon>
        <taxon>Shewanella</taxon>
    </lineage>
</organism>
<dbReference type="Pfam" id="PF00440">
    <property type="entry name" value="TetR_N"/>
    <property type="match status" value="1"/>
</dbReference>
<dbReference type="STRING" id="318167.Sfri_0226"/>
<dbReference type="HOGENOM" id="CLU_069356_23_2_6"/>
<keyword evidence="5" id="KW-1185">Reference proteome</keyword>
<dbReference type="DNASU" id="4277960"/>
<proteinExistence type="predicted"/>